<proteinExistence type="predicted"/>
<keyword evidence="6 8" id="KW-0472">Membrane</keyword>
<feature type="transmembrane region" description="Helical" evidence="8">
    <location>
        <begin position="26"/>
        <end position="45"/>
    </location>
</feature>
<organism evidence="15 19">
    <name type="scientific">Enterococcus faecalis</name>
    <name type="common">Streptococcus faecalis</name>
    <dbReference type="NCBI Taxonomy" id="1351"/>
    <lineage>
        <taxon>Bacteria</taxon>
        <taxon>Bacillati</taxon>
        <taxon>Bacillota</taxon>
        <taxon>Bacilli</taxon>
        <taxon>Lactobacillales</taxon>
        <taxon>Enterococcaceae</taxon>
        <taxon>Enterococcus</taxon>
    </lineage>
</organism>
<accession>A0A1B4XRQ2</accession>
<dbReference type="RefSeq" id="WP_002355036.1">
    <property type="nucleotide sequence ID" value="NZ_AP017623.1"/>
</dbReference>
<reference evidence="10" key="6">
    <citation type="journal article" date="2023" name="Pathogens">
        <title>Prevalence of Enterococcus spp. and the Whole-Genome Characteristics of Enterococcus faecium and Enterococcus faecalis Strains Isolated from Free-Living Birds in Poland.</title>
        <authorList>
            <person name="Kwit R."/>
            <person name="Zajac M."/>
            <person name="Smialowska-Weglinska A."/>
            <person name="Skarzynska M."/>
            <person name="Bomba A."/>
            <person name="Lalak A."/>
            <person name="Skrzypiec E."/>
            <person name="Wojdat D."/>
            <person name="Koza W."/>
            <person name="Mikos-Wojewoda E."/>
            <person name="Pasim P."/>
            <person name="Skora M."/>
            <person name="Polak M."/>
            <person name="Wiacek J."/>
            <person name="Wasyl D."/>
        </authorList>
    </citation>
    <scope>NUCLEOTIDE SEQUENCE</scope>
    <source>
        <strain evidence="10">691B_2</strain>
    </source>
</reference>
<evidence type="ECO:0000256" key="1">
    <source>
        <dbReference type="ARBA" id="ARBA00004141"/>
    </source>
</evidence>
<dbReference type="Proteomes" id="UP000305511">
    <property type="component" value="Unassembled WGS sequence"/>
</dbReference>
<evidence type="ECO:0000313" key="16">
    <source>
        <dbReference type="EMBL" id="TKK68195.1"/>
    </source>
</evidence>
<evidence type="ECO:0000313" key="18">
    <source>
        <dbReference type="Proteomes" id="UP000281488"/>
    </source>
</evidence>
<reference evidence="10" key="7">
    <citation type="submission" date="2023-03" db="EMBL/GenBank/DDBJ databases">
        <authorList>
            <person name="Zajac M."/>
            <person name="Kwit R."/>
            <person name="Wasyl D."/>
        </authorList>
    </citation>
    <scope>NUCLEOTIDE SEQUENCE</scope>
    <source>
        <strain evidence="10">691B_2</strain>
    </source>
</reference>
<evidence type="ECO:0000313" key="12">
    <source>
        <dbReference type="EMBL" id="QNP37539.1"/>
    </source>
</evidence>
<reference evidence="11 21" key="4">
    <citation type="submission" date="2019-04" db="EMBL/GenBank/DDBJ databases">
        <title>Step-wise assembly of the neonatal virome modulated by breast feeding.</title>
        <authorList>
            <person name="Liang G."/>
            <person name="Bushman F."/>
        </authorList>
    </citation>
    <scope>NUCLEOTIDE SEQUENCE [LARGE SCALE GENOMIC DNA]</scope>
    <source>
        <strain evidence="11 21">E3754</strain>
    </source>
</reference>
<dbReference type="GeneID" id="60894917"/>
<dbReference type="Proteomes" id="UP000429730">
    <property type="component" value="Unassembled WGS sequence"/>
</dbReference>
<evidence type="ECO:0000313" key="20">
    <source>
        <dbReference type="Proteomes" id="UP000305511"/>
    </source>
</evidence>
<dbReference type="OMA" id="WFTMIYL"/>
<dbReference type="InterPro" id="IPR003280">
    <property type="entry name" value="2pore_dom_K_chnl"/>
</dbReference>
<reference evidence="16 20" key="2">
    <citation type="submission" date="2019-02" db="EMBL/GenBank/DDBJ databases">
        <title>Bacteria dissemination in different level of health care in South Africa: the effectiveness of infections prevention and control.</title>
        <authorList>
            <person name="Shobo C."/>
            <person name="Amoako D.G."/>
            <person name="Allam M."/>
            <person name="Ismail A."/>
            <person name="Bester L.A."/>
            <person name="Essack S.Y."/>
        </authorList>
    </citation>
    <scope>NUCLEOTIDE SEQUENCE [LARGE SCALE GENOMIC DNA]</scope>
    <source>
        <strain evidence="16 20">2SIL2</strain>
    </source>
</reference>
<evidence type="ECO:0000313" key="19">
    <source>
        <dbReference type="Proteomes" id="UP000292223"/>
    </source>
</evidence>
<dbReference type="Gene3D" id="1.10.287.70">
    <property type="match status" value="1"/>
</dbReference>
<comment type="subcellular location">
    <subcellularLocation>
        <location evidence="1">Membrane</location>
        <topology evidence="1">Multi-pass membrane protein</topology>
    </subcellularLocation>
</comment>
<evidence type="ECO:0000313" key="13">
    <source>
        <dbReference type="EMBL" id="ROX30281.1"/>
    </source>
</evidence>
<dbReference type="GO" id="GO:0005886">
    <property type="term" value="C:plasma membrane"/>
    <property type="evidence" value="ECO:0007669"/>
    <property type="project" value="TreeGrafter"/>
</dbReference>
<protein>
    <submittedName>
        <fullName evidence="10 15">Potassium channel family protein</fullName>
    </submittedName>
</protein>
<dbReference type="GO" id="GO:0030322">
    <property type="term" value="P:stabilization of membrane potential"/>
    <property type="evidence" value="ECO:0007669"/>
    <property type="project" value="TreeGrafter"/>
</dbReference>
<dbReference type="EMBL" id="JAREWH010000011">
    <property type="protein sequence ID" value="MDN3193016.1"/>
    <property type="molecule type" value="Genomic_DNA"/>
</dbReference>
<keyword evidence="5" id="KW-0406">Ion transport</keyword>
<evidence type="ECO:0000313" key="17">
    <source>
        <dbReference type="Proteomes" id="UP000275941"/>
    </source>
</evidence>
<dbReference type="Proteomes" id="UP000292223">
    <property type="component" value="Unassembled WGS sequence"/>
</dbReference>
<evidence type="ECO:0000256" key="2">
    <source>
        <dbReference type="ARBA" id="ARBA00022448"/>
    </source>
</evidence>
<keyword evidence="7 15" id="KW-0407">Ion channel</keyword>
<dbReference type="EMBL" id="RKMZ01000010">
    <property type="protein sequence ID" value="ROX30281.1"/>
    <property type="molecule type" value="Genomic_DNA"/>
</dbReference>
<evidence type="ECO:0000313" key="15">
    <source>
        <dbReference type="EMBL" id="RYU33795.1"/>
    </source>
</evidence>
<dbReference type="AlphaFoldDB" id="A0A1B4XRQ2"/>
<dbReference type="EMBL" id="WVTJ01000020">
    <property type="protein sequence ID" value="MXS53157.1"/>
    <property type="molecule type" value="Genomic_DNA"/>
</dbReference>
<dbReference type="EMBL" id="RKOR01000016">
    <property type="protein sequence ID" value="ROY50496.1"/>
    <property type="molecule type" value="Genomic_DNA"/>
</dbReference>
<reference evidence="12 22" key="5">
    <citation type="submission" date="2020-08" db="EMBL/GenBank/DDBJ databases">
        <title>Enterococcus faecalis SF28073 genome assembly.</title>
        <authorList>
            <person name="Duerkop B.A."/>
            <person name="Johnson C.N."/>
        </authorList>
    </citation>
    <scope>NUCLEOTIDE SEQUENCE [LARGE SCALE GENOMIC DNA]</scope>
    <source>
        <strain evidence="12 22">SF28073</strain>
    </source>
</reference>
<dbReference type="Proteomes" id="UP000516122">
    <property type="component" value="Chromosome"/>
</dbReference>
<dbReference type="SUPFAM" id="SSF81324">
    <property type="entry name" value="Voltage-gated potassium channels"/>
    <property type="match status" value="1"/>
</dbReference>
<dbReference type="Proteomes" id="UP001173174">
    <property type="component" value="Unassembled WGS sequence"/>
</dbReference>
<dbReference type="Proteomes" id="UP000281488">
    <property type="component" value="Unassembled WGS sequence"/>
</dbReference>
<evidence type="ECO:0000313" key="21">
    <source>
        <dbReference type="Proteomes" id="UP000429730"/>
    </source>
</evidence>
<evidence type="ECO:0000313" key="10">
    <source>
        <dbReference type="EMBL" id="MDN3193016.1"/>
    </source>
</evidence>
<evidence type="ECO:0000259" key="9">
    <source>
        <dbReference type="Pfam" id="PF07885"/>
    </source>
</evidence>
<feature type="transmembrane region" description="Helical" evidence="8">
    <location>
        <begin position="78"/>
        <end position="99"/>
    </location>
</feature>
<evidence type="ECO:0000256" key="5">
    <source>
        <dbReference type="ARBA" id="ARBA00023065"/>
    </source>
</evidence>
<sequence length="127" mass="14231">MLSLLISVKKLFSSFLGILKKEDTRALFFLLATTLLSGTIFYSTVEKLSPLDSLYLSFMTLTTIGYGDVHPVTDLGKIFTMVYATVGLGIMAMFISVVAKSYLYSKQSHHHHHHKNKEHSAEKSSEK</sequence>
<evidence type="ECO:0000313" key="14">
    <source>
        <dbReference type="EMBL" id="ROY50496.1"/>
    </source>
</evidence>
<evidence type="ECO:0000256" key="4">
    <source>
        <dbReference type="ARBA" id="ARBA00022989"/>
    </source>
</evidence>
<evidence type="ECO:0000256" key="8">
    <source>
        <dbReference type="SAM" id="Phobius"/>
    </source>
</evidence>
<dbReference type="EMBL" id="CP060804">
    <property type="protein sequence ID" value="QNP37539.1"/>
    <property type="molecule type" value="Genomic_DNA"/>
</dbReference>
<evidence type="ECO:0000256" key="7">
    <source>
        <dbReference type="ARBA" id="ARBA00023303"/>
    </source>
</evidence>
<name>A0A1B4XRQ2_ENTFL</name>
<dbReference type="Proteomes" id="UP000275941">
    <property type="component" value="Unassembled WGS sequence"/>
</dbReference>
<dbReference type="OrthoDB" id="9785285at2"/>
<keyword evidence="4 8" id="KW-1133">Transmembrane helix</keyword>
<dbReference type="EMBL" id="SEWT01000003">
    <property type="protein sequence ID" value="RYU33795.1"/>
    <property type="molecule type" value="Genomic_DNA"/>
</dbReference>
<keyword evidence="2" id="KW-0813">Transport</keyword>
<dbReference type="Pfam" id="PF07885">
    <property type="entry name" value="Ion_trans_2"/>
    <property type="match status" value="1"/>
</dbReference>
<feature type="domain" description="Potassium channel" evidence="9">
    <location>
        <begin position="30"/>
        <end position="100"/>
    </location>
</feature>
<dbReference type="GO" id="GO:0015271">
    <property type="term" value="F:outward rectifier potassium channel activity"/>
    <property type="evidence" value="ECO:0007669"/>
    <property type="project" value="TreeGrafter"/>
</dbReference>
<evidence type="ECO:0000256" key="6">
    <source>
        <dbReference type="ARBA" id="ARBA00023136"/>
    </source>
</evidence>
<dbReference type="eggNOG" id="COG1226">
    <property type="taxonomic scope" value="Bacteria"/>
</dbReference>
<evidence type="ECO:0000313" key="22">
    <source>
        <dbReference type="Proteomes" id="UP000516122"/>
    </source>
</evidence>
<evidence type="ECO:0000313" key="11">
    <source>
        <dbReference type="EMBL" id="MXS53157.1"/>
    </source>
</evidence>
<dbReference type="GO" id="GO:0022841">
    <property type="term" value="F:potassium ion leak channel activity"/>
    <property type="evidence" value="ECO:0007669"/>
    <property type="project" value="TreeGrafter"/>
</dbReference>
<dbReference type="EMBL" id="SIYF01000459">
    <property type="protein sequence ID" value="TKK68195.1"/>
    <property type="molecule type" value="Genomic_DNA"/>
</dbReference>
<dbReference type="InterPro" id="IPR013099">
    <property type="entry name" value="K_chnl_dom"/>
</dbReference>
<reference evidence="15 19" key="3">
    <citation type="submission" date="2019-02" db="EMBL/GenBank/DDBJ databases">
        <title>From farm to fork: dissemination of Tn554::fexA-optrA in linezolid-resistant Enterococcus faecalis clones from chicken feces and meat in Tunisia.</title>
        <authorList>
            <person name="Tedim A.P."/>
            <person name="Elghaieb H."/>
            <person name="Abbassi M.S."/>
            <person name="Novais C."/>
            <person name="Hassen A."/>
            <person name="Peixe L."/>
            <person name="Freitas A.R."/>
        </authorList>
    </citation>
    <scope>NUCLEOTIDE SEQUENCE [LARGE SCALE GENOMIC DNA]</scope>
    <source>
        <strain evidence="15 19">728T</strain>
    </source>
</reference>
<gene>
    <name evidence="13" type="ORF">EGW16_14440</name>
    <name evidence="14" type="ORF">EGW70_07295</name>
    <name evidence="15" type="ORF">EU507_06535</name>
    <name evidence="16" type="ORF">EY666_15690</name>
    <name evidence="11" type="ORF">GTI81_10575</name>
    <name evidence="12" type="ORF">H9Q64_13910</name>
    <name evidence="10" type="ORF">P0E79_11035</name>
</gene>
<evidence type="ECO:0000256" key="3">
    <source>
        <dbReference type="ARBA" id="ARBA00022692"/>
    </source>
</evidence>
<dbReference type="PANTHER" id="PTHR11003">
    <property type="entry name" value="POTASSIUM CHANNEL, SUBFAMILY K"/>
    <property type="match status" value="1"/>
</dbReference>
<dbReference type="PANTHER" id="PTHR11003:SF291">
    <property type="entry name" value="IP11374P"/>
    <property type="match status" value="1"/>
</dbReference>
<keyword evidence="3 8" id="KW-0812">Transmembrane</keyword>
<reference evidence="17 18" key="1">
    <citation type="submission" date="2018-10" db="EMBL/GenBank/DDBJ databases">
        <title>Genotypes and phenotypes of Enterococci isolated from broiler chickens.</title>
        <authorList>
            <person name="Muhammad A.R."/>
            <person name="Diarra M.S."/>
        </authorList>
    </citation>
    <scope>NUCLEOTIDE SEQUENCE [LARGE SCALE GENOMIC DNA]</scope>
    <source>
        <strain evidence="13 18">LIT2 A36'</strain>
        <strain evidence="14 17">P7 C A21</strain>
    </source>
</reference>